<accession>A0A6J3YMI1</accession>
<dbReference type="InterPro" id="IPR001694">
    <property type="entry name" value="NADH_UbQ_OxRdtase_su1/FPO"/>
</dbReference>
<evidence type="ECO:0000256" key="9">
    <source>
        <dbReference type="SAM" id="Phobius"/>
    </source>
</evidence>
<feature type="transmembrane region" description="Helical" evidence="9">
    <location>
        <begin position="180"/>
        <end position="198"/>
    </location>
</feature>
<feature type="transmembrane region" description="Helical" evidence="9">
    <location>
        <begin position="79"/>
        <end position="100"/>
    </location>
</feature>
<evidence type="ECO:0000313" key="10">
    <source>
        <dbReference type="EMBL" id="AYH51419.1"/>
    </source>
</evidence>
<keyword evidence="8 10" id="KW-0496">Mitochondrion</keyword>
<dbReference type="AlphaFoldDB" id="A0A6J3YMI1"/>
<evidence type="ECO:0000256" key="1">
    <source>
        <dbReference type="ARBA" id="ARBA00004141"/>
    </source>
</evidence>
<evidence type="ECO:0000256" key="2">
    <source>
        <dbReference type="ARBA" id="ARBA00010535"/>
    </source>
</evidence>
<evidence type="ECO:0000256" key="6">
    <source>
        <dbReference type="ARBA" id="ARBA00023136"/>
    </source>
</evidence>
<keyword evidence="4 7" id="KW-0812">Transmembrane</keyword>
<feature type="transmembrane region" description="Helical" evidence="9">
    <location>
        <begin position="6"/>
        <end position="30"/>
    </location>
</feature>
<keyword evidence="7" id="KW-0520">NAD</keyword>
<dbReference type="EC" id="7.1.1.2" evidence="8"/>
<evidence type="ECO:0000256" key="8">
    <source>
        <dbReference type="RuleBase" id="RU000473"/>
    </source>
</evidence>
<organism evidence="10">
    <name type="scientific">Tylodelphys immer</name>
    <dbReference type="NCBI Taxonomy" id="1702215"/>
    <lineage>
        <taxon>Eukaryota</taxon>
        <taxon>Metazoa</taxon>
        <taxon>Spiralia</taxon>
        <taxon>Lophotrochozoa</taxon>
        <taxon>Platyhelminthes</taxon>
        <taxon>Trematoda</taxon>
        <taxon>Digenea</taxon>
        <taxon>Diplostomida</taxon>
        <taxon>Diplostomoidea</taxon>
        <taxon>Diplostomidae</taxon>
        <taxon>Tylodelphys</taxon>
    </lineage>
</organism>
<dbReference type="GO" id="GO:0009060">
    <property type="term" value="P:aerobic respiration"/>
    <property type="evidence" value="ECO:0007669"/>
    <property type="project" value="TreeGrafter"/>
</dbReference>
<dbReference type="PANTHER" id="PTHR11432">
    <property type="entry name" value="NADH DEHYDROGENASE SUBUNIT 1"/>
    <property type="match status" value="1"/>
</dbReference>
<keyword evidence="8" id="KW-0830">Ubiquinone</keyword>
<protein>
    <recommendedName>
        <fullName evidence="3 8">NADH-ubiquinone oxidoreductase chain 1</fullName>
        <ecNumber evidence="8">7.1.1.2</ecNumber>
    </recommendedName>
</protein>
<dbReference type="GO" id="GO:0008137">
    <property type="term" value="F:NADH dehydrogenase (ubiquinone) activity"/>
    <property type="evidence" value="ECO:0007669"/>
    <property type="project" value="UniProtKB-EC"/>
</dbReference>
<evidence type="ECO:0000256" key="7">
    <source>
        <dbReference type="RuleBase" id="RU000471"/>
    </source>
</evidence>
<dbReference type="Pfam" id="PF00146">
    <property type="entry name" value="NADHdh"/>
    <property type="match status" value="1"/>
</dbReference>
<comment type="subcellular location">
    <subcellularLocation>
        <location evidence="1">Membrane</location>
        <topology evidence="1">Multi-pass membrane protein</topology>
    </subcellularLocation>
    <subcellularLocation>
        <location evidence="7">Mitochondrion inner membrane</location>
        <topology evidence="7">Multi-pass membrane protein</topology>
    </subcellularLocation>
</comment>
<gene>
    <name evidence="10" type="primary">ND1</name>
</gene>
<proteinExistence type="inferred from homology"/>
<feature type="transmembrane region" description="Helical" evidence="9">
    <location>
        <begin position="154"/>
        <end position="173"/>
    </location>
</feature>
<dbReference type="EMBL" id="MH536513">
    <property type="protein sequence ID" value="AYH51419.1"/>
    <property type="molecule type" value="Genomic_DNA"/>
</dbReference>
<sequence length="304" mass="35181">MAVLVLLNWFYLFFSGFISFVLIMVLVAFFILAERKILGYMQIRKGPNKVGVLGLLQSFADLLKLIVKYKVFFFQVRSWLSWFSVFLLVFISCSYCVLYCTIYSGYGSANWLLWFLMVVGLTGYSLLGVGWGSFNKYALLGSIRSSFGSVTFEAAFMCVIIIVGLVVGSYNIVDVYNSNWLIIFSLPACYILWLMGILCESNRTPFDYAESESELVSGLNVEYCNVPFTCLFACEYLIMYIFSWVTSVFFFGGGYILYFFSLFHLVFFIWARAVLPRVRYDFFVSFMWKWCLLIFVFSFFVVLV</sequence>
<geneLocation type="mitochondrion" evidence="10"/>
<name>A0A6J3YMI1_9TREM</name>
<dbReference type="GO" id="GO:0005743">
    <property type="term" value="C:mitochondrial inner membrane"/>
    <property type="evidence" value="ECO:0007669"/>
    <property type="project" value="UniProtKB-SubCell"/>
</dbReference>
<dbReference type="InterPro" id="IPR018086">
    <property type="entry name" value="NADH_UbQ_OxRdtase_su1_CS"/>
</dbReference>
<evidence type="ECO:0000256" key="4">
    <source>
        <dbReference type="ARBA" id="ARBA00022692"/>
    </source>
</evidence>
<comment type="similarity">
    <text evidence="2 7">Belongs to the complex I subunit 1 family.</text>
</comment>
<dbReference type="PROSITE" id="PS00668">
    <property type="entry name" value="COMPLEX1_ND1_2"/>
    <property type="match status" value="1"/>
</dbReference>
<feature type="transmembrane region" description="Helical" evidence="9">
    <location>
        <begin position="282"/>
        <end position="303"/>
    </location>
</feature>
<evidence type="ECO:0000256" key="3">
    <source>
        <dbReference type="ARBA" id="ARBA00021009"/>
    </source>
</evidence>
<reference evidence="10" key="1">
    <citation type="journal article" date="2018" name="Int. J. Parasitol.">
        <title>Validity of the Diplostomoidea and Diplostomida (Digenea, Platyhelminthes) upheld in phylogenomic analysis.</title>
        <authorList>
            <person name="Locke S.A."/>
            <person name="Van Dam A."/>
            <person name="Caffara M."/>
            <person name="Pinto H.A."/>
            <person name="Lopez-Hernandez D."/>
            <person name="Blanar C.A."/>
        </authorList>
    </citation>
    <scope>NUCLEOTIDE SEQUENCE</scope>
    <source>
        <strain evidence="10">Di.IN.Gi.MTL.1.7</strain>
    </source>
</reference>
<dbReference type="GO" id="GO:0003954">
    <property type="term" value="F:NADH dehydrogenase activity"/>
    <property type="evidence" value="ECO:0007669"/>
    <property type="project" value="TreeGrafter"/>
</dbReference>
<evidence type="ECO:0000256" key="5">
    <source>
        <dbReference type="ARBA" id="ARBA00022989"/>
    </source>
</evidence>
<feature type="transmembrane region" description="Helical" evidence="9">
    <location>
        <begin position="112"/>
        <end position="134"/>
    </location>
</feature>
<feature type="transmembrane region" description="Helical" evidence="9">
    <location>
        <begin position="237"/>
        <end position="270"/>
    </location>
</feature>
<keyword evidence="5 9" id="KW-1133">Transmembrane helix</keyword>
<comment type="catalytic activity">
    <reaction evidence="8">
        <text>a ubiquinone + NADH + 5 H(+)(in) = a ubiquinol + NAD(+) + 4 H(+)(out)</text>
        <dbReference type="Rhea" id="RHEA:29091"/>
        <dbReference type="Rhea" id="RHEA-COMP:9565"/>
        <dbReference type="Rhea" id="RHEA-COMP:9566"/>
        <dbReference type="ChEBI" id="CHEBI:15378"/>
        <dbReference type="ChEBI" id="CHEBI:16389"/>
        <dbReference type="ChEBI" id="CHEBI:17976"/>
        <dbReference type="ChEBI" id="CHEBI:57540"/>
        <dbReference type="ChEBI" id="CHEBI:57945"/>
        <dbReference type="EC" id="7.1.1.2"/>
    </reaction>
</comment>
<keyword evidence="6 9" id="KW-0472">Membrane</keyword>
<dbReference type="PANTHER" id="PTHR11432:SF3">
    <property type="entry name" value="NADH-UBIQUINONE OXIDOREDUCTASE CHAIN 1"/>
    <property type="match status" value="1"/>
</dbReference>